<keyword evidence="3" id="KW-1185">Reference proteome</keyword>
<dbReference type="Pfam" id="PF02627">
    <property type="entry name" value="CMD"/>
    <property type="match status" value="1"/>
</dbReference>
<gene>
    <name evidence="2" type="ORF">C474_11141</name>
</gene>
<dbReference type="Proteomes" id="UP000011513">
    <property type="component" value="Unassembled WGS sequence"/>
</dbReference>
<dbReference type="InParanoid" id="M0D875"/>
<feature type="domain" description="Carboxymuconolactone decarboxylase-like" evidence="1">
    <location>
        <begin position="44"/>
        <end position="110"/>
    </location>
</feature>
<evidence type="ECO:0000259" key="1">
    <source>
        <dbReference type="Pfam" id="PF02627"/>
    </source>
</evidence>
<dbReference type="GO" id="GO:0051920">
    <property type="term" value="F:peroxiredoxin activity"/>
    <property type="evidence" value="ECO:0007669"/>
    <property type="project" value="InterPro"/>
</dbReference>
<dbReference type="eggNOG" id="arCOG02148">
    <property type="taxonomic scope" value="Archaea"/>
</dbReference>
<dbReference type="AlphaFoldDB" id="M0D875"/>
<keyword evidence="2" id="KW-0575">Peroxidase</keyword>
<sequence>MAATTAVSYEGTVADIEETLGIVPGFMAAIPEDALVHEWPVFKQYTLGESVFSPKQRELMELAVAATLKCQYCQAFHKGAAELHGATDAELAEVAVLAGLTARWSSMIHAQHYDYDTFMDEFGQIGAFLQEQQAGD</sequence>
<keyword evidence="2" id="KW-0560">Oxidoreductase</keyword>
<dbReference type="Gene3D" id="1.20.1290.10">
    <property type="entry name" value="AhpD-like"/>
    <property type="match status" value="1"/>
</dbReference>
<dbReference type="InterPro" id="IPR003779">
    <property type="entry name" value="CMD-like"/>
</dbReference>
<dbReference type="PANTHER" id="PTHR33930">
    <property type="entry name" value="ALKYL HYDROPEROXIDE REDUCTASE AHPD"/>
    <property type="match status" value="1"/>
</dbReference>
<dbReference type="SUPFAM" id="SSF69118">
    <property type="entry name" value="AhpD-like"/>
    <property type="match status" value="1"/>
</dbReference>
<name>M0D875_HALPD</name>
<dbReference type="InterPro" id="IPR029032">
    <property type="entry name" value="AhpD-like"/>
</dbReference>
<comment type="caution">
    <text evidence="2">The sequence shown here is derived from an EMBL/GenBank/DDBJ whole genome shotgun (WGS) entry which is preliminary data.</text>
</comment>
<evidence type="ECO:0000313" key="2">
    <source>
        <dbReference type="EMBL" id="ELZ31013.1"/>
    </source>
</evidence>
<protein>
    <submittedName>
        <fullName evidence="2">Alkylhydroperoxidase</fullName>
    </submittedName>
</protein>
<dbReference type="InterPro" id="IPR004675">
    <property type="entry name" value="AhpD_core"/>
</dbReference>
<dbReference type="OrthoDB" id="111898at2157"/>
<dbReference type="RefSeq" id="WP_008386726.1">
    <property type="nucleotide sequence ID" value="NZ_AOIV01000024.1"/>
</dbReference>
<accession>M0D875</accession>
<dbReference type="PANTHER" id="PTHR33930:SF2">
    <property type="entry name" value="BLR3452 PROTEIN"/>
    <property type="match status" value="1"/>
</dbReference>
<reference evidence="2 3" key="1">
    <citation type="journal article" date="2014" name="PLoS Genet.">
        <title>Phylogenetically driven sequencing of extremely halophilic archaea reveals strategies for static and dynamic osmo-response.</title>
        <authorList>
            <person name="Becker E.A."/>
            <person name="Seitzer P.M."/>
            <person name="Tritt A."/>
            <person name="Larsen D."/>
            <person name="Krusor M."/>
            <person name="Yao A.I."/>
            <person name="Wu D."/>
            <person name="Madern D."/>
            <person name="Eisen J.A."/>
            <person name="Darling A.E."/>
            <person name="Facciotti M.T."/>
        </authorList>
    </citation>
    <scope>NUCLEOTIDE SEQUENCE [LARGE SCALE GENOMIC DNA]</scope>
    <source>
        <strain evidence="2 3">JCM 14848</strain>
    </source>
</reference>
<dbReference type="NCBIfam" id="TIGR00778">
    <property type="entry name" value="ahpD_dom"/>
    <property type="match status" value="1"/>
</dbReference>
<organism evidence="2 3">
    <name type="scientific">Halogeometricum pallidum JCM 14848</name>
    <dbReference type="NCBI Taxonomy" id="1227487"/>
    <lineage>
        <taxon>Archaea</taxon>
        <taxon>Methanobacteriati</taxon>
        <taxon>Methanobacteriota</taxon>
        <taxon>Stenosarchaea group</taxon>
        <taxon>Halobacteria</taxon>
        <taxon>Halobacteriales</taxon>
        <taxon>Haloferacaceae</taxon>
        <taxon>Halogeometricum</taxon>
    </lineage>
</organism>
<proteinExistence type="predicted"/>
<dbReference type="EMBL" id="AOIV01000024">
    <property type="protein sequence ID" value="ELZ31013.1"/>
    <property type="molecule type" value="Genomic_DNA"/>
</dbReference>
<evidence type="ECO:0000313" key="3">
    <source>
        <dbReference type="Proteomes" id="UP000011513"/>
    </source>
</evidence>